<reference evidence="2 4" key="1">
    <citation type="submission" date="2016-09" db="EMBL/GenBank/DDBJ databases">
        <title>Genome Sequence of the Lactobacillus fermentum strain NCC2970 (CNCM I-5068).</title>
        <authorList>
            <person name="Barretto C."/>
            <person name="Ngom-Bru C."/>
            <person name="Genevaz A."/>
            <person name="Fournier C."/>
            <person name="Moine D."/>
            <person name="Kassam M."/>
            <person name="Iltis A."/>
            <person name="Sagory-Zalkind P."/>
            <person name="Faucherand G."/>
            <person name="Descombes P."/>
            <person name="Duboux S."/>
        </authorList>
    </citation>
    <scope>NUCLEOTIDE SEQUENCE [LARGE SCALE GENOMIC DNA]</scope>
    <source>
        <strain evidence="2 4">NCC2970</strain>
    </source>
</reference>
<protein>
    <submittedName>
        <fullName evidence="2">4-methyl-5(Beta-hydroxyethyl)-thiazole monophosphate biosynthesis protein</fullName>
        <ecNumber evidence="2">4.2.1.130</ecNumber>
    </submittedName>
    <submittedName>
        <fullName evidence="3">DJ-1 family protein</fullName>
    </submittedName>
</protein>
<sequence length="194" mass="20983">MTKVAVMIAPGCEEIEALTPVDVFRRLGIETTMVGLDDRQVMGAHQIALTCDTSLAEVGEGLLGFDCVVFPGGSGGAKALRDDDRLMQLMQRRQQAGEWNAAMCAAPIAFARYGLLDGHDYTCFPGIEQTTTQVAPSGRFHEDITVVDEKGKLITSRGPATALAFAYCIADALGVDAAEVRRQMLYPYLLENNH</sequence>
<dbReference type="Proteomes" id="UP000094714">
    <property type="component" value="Chromosome"/>
</dbReference>
<name>A0A0F4HDK2_LIMFE</name>
<dbReference type="Gene3D" id="3.40.50.880">
    <property type="match status" value="1"/>
</dbReference>
<dbReference type="NCBIfam" id="TIGR01383">
    <property type="entry name" value="not_thiJ"/>
    <property type="match status" value="1"/>
</dbReference>
<dbReference type="EMBL" id="CP017151">
    <property type="protein sequence ID" value="AOR74050.1"/>
    <property type="molecule type" value="Genomic_DNA"/>
</dbReference>
<proteinExistence type="predicted"/>
<dbReference type="OrthoDB" id="9800516at2"/>
<dbReference type="InterPro" id="IPR006287">
    <property type="entry name" value="DJ-1"/>
</dbReference>
<organism evidence="2 4">
    <name type="scientific">Limosilactobacillus fermentum</name>
    <name type="common">Lactobacillus fermentum</name>
    <dbReference type="NCBI Taxonomy" id="1613"/>
    <lineage>
        <taxon>Bacteria</taxon>
        <taxon>Bacillati</taxon>
        <taxon>Bacillota</taxon>
        <taxon>Bacilli</taxon>
        <taxon>Lactobacillales</taxon>
        <taxon>Lactobacillaceae</taxon>
        <taxon>Limosilactobacillus</taxon>
    </lineage>
</organism>
<dbReference type="GeneID" id="83716055"/>
<dbReference type="InterPro" id="IPR002818">
    <property type="entry name" value="DJ-1/PfpI"/>
</dbReference>
<dbReference type="InterPro" id="IPR050325">
    <property type="entry name" value="Prot/Nucl_acid_deglycase"/>
</dbReference>
<dbReference type="InterPro" id="IPR029062">
    <property type="entry name" value="Class_I_gatase-like"/>
</dbReference>
<evidence type="ECO:0000313" key="3">
    <source>
        <dbReference type="EMBL" id="APU46156.1"/>
    </source>
</evidence>
<dbReference type="PATRIC" id="fig|1613.112.peg.614"/>
<dbReference type="SUPFAM" id="SSF52317">
    <property type="entry name" value="Class I glutamine amidotransferase-like"/>
    <property type="match status" value="1"/>
</dbReference>
<evidence type="ECO:0000313" key="4">
    <source>
        <dbReference type="Proteomes" id="UP000094714"/>
    </source>
</evidence>
<dbReference type="Pfam" id="PF01965">
    <property type="entry name" value="DJ-1_PfpI"/>
    <property type="match status" value="1"/>
</dbReference>
<dbReference type="RefSeq" id="WP_004562913.1">
    <property type="nucleotide sequence ID" value="NZ_AP024320.1"/>
</dbReference>
<accession>A0A0F4HDK2</accession>
<dbReference type="EC" id="4.2.1.130" evidence="2"/>
<evidence type="ECO:0000259" key="1">
    <source>
        <dbReference type="Pfam" id="PF01965"/>
    </source>
</evidence>
<dbReference type="PANTHER" id="PTHR48094">
    <property type="entry name" value="PROTEIN/NUCLEIC ACID DEGLYCASE DJ-1-RELATED"/>
    <property type="match status" value="1"/>
</dbReference>
<evidence type="ECO:0000313" key="5">
    <source>
        <dbReference type="Proteomes" id="UP000185427"/>
    </source>
</evidence>
<feature type="domain" description="DJ-1/PfpI" evidence="1">
    <location>
        <begin position="3"/>
        <end position="169"/>
    </location>
</feature>
<gene>
    <name evidence="3" type="ORF">BUW47_06840</name>
    <name evidence="2" type="ORF">LACFE_CDS0583</name>
</gene>
<dbReference type="GO" id="GO:0005737">
    <property type="term" value="C:cytoplasm"/>
    <property type="evidence" value="ECO:0007669"/>
    <property type="project" value="TreeGrafter"/>
</dbReference>
<dbReference type="GO" id="GO:0019172">
    <property type="term" value="F:glyoxalase III activity"/>
    <property type="evidence" value="ECO:0007669"/>
    <property type="project" value="UniProtKB-EC"/>
</dbReference>
<dbReference type="AlphaFoldDB" id="A0A0F4HDK2"/>
<dbReference type="CDD" id="cd03135">
    <property type="entry name" value="GATase1_DJ-1"/>
    <property type="match status" value="1"/>
</dbReference>
<keyword evidence="2" id="KW-0456">Lyase</keyword>
<reference evidence="3 5" key="2">
    <citation type="submission" date="2016-12" db="EMBL/GenBank/DDBJ databases">
        <title>Complete Genome Sequence of Lactobacillus fermentum Strain SNUV175, a Probiotic for Treatment of Bacterial Vaginosis.</title>
        <authorList>
            <person name="Lee S."/>
            <person name="You H.J."/>
            <person name="Kwon B."/>
            <person name="Ko G."/>
        </authorList>
    </citation>
    <scope>NUCLEOTIDE SEQUENCE [LARGE SCALE GENOMIC DNA]</scope>
    <source>
        <strain evidence="3 5">SNUV175</strain>
    </source>
</reference>
<dbReference type="PANTHER" id="PTHR48094:SF12">
    <property type="entry name" value="PARKINSON DISEASE PROTEIN 7 HOMOLOG"/>
    <property type="match status" value="1"/>
</dbReference>
<evidence type="ECO:0000313" key="2">
    <source>
        <dbReference type="EMBL" id="AOR74050.1"/>
    </source>
</evidence>
<dbReference type="EMBL" id="CP019030">
    <property type="protein sequence ID" value="APU46156.1"/>
    <property type="molecule type" value="Genomic_DNA"/>
</dbReference>
<dbReference type="Proteomes" id="UP000185427">
    <property type="component" value="Chromosome"/>
</dbReference>